<dbReference type="InterPro" id="IPR001087">
    <property type="entry name" value="GDSL"/>
</dbReference>
<dbReference type="Proteomes" id="UP000196531">
    <property type="component" value="Unassembled WGS sequence"/>
</dbReference>
<dbReference type="EMBL" id="MAAO01000002">
    <property type="protein sequence ID" value="OUR99636.1"/>
    <property type="molecule type" value="Genomic_DNA"/>
</dbReference>
<protein>
    <submittedName>
        <fullName evidence="1">Uncharacterized protein</fullName>
    </submittedName>
</protein>
<dbReference type="AlphaFoldDB" id="A0A1Y5FFV6"/>
<evidence type="ECO:0000313" key="2">
    <source>
        <dbReference type="Proteomes" id="UP000196531"/>
    </source>
</evidence>
<dbReference type="PANTHER" id="PTHR30383:SF5">
    <property type="entry name" value="SGNH HYDROLASE-TYPE ESTERASE DOMAIN-CONTAINING PROTEIN"/>
    <property type="match status" value="1"/>
</dbReference>
<dbReference type="InterPro" id="IPR051532">
    <property type="entry name" value="Ester_Hydrolysis_Enzymes"/>
</dbReference>
<dbReference type="Gene3D" id="3.40.50.1110">
    <property type="entry name" value="SGNH hydrolase"/>
    <property type="match status" value="1"/>
</dbReference>
<dbReference type="PANTHER" id="PTHR30383">
    <property type="entry name" value="THIOESTERASE 1/PROTEASE 1/LYSOPHOSPHOLIPASE L1"/>
    <property type="match status" value="1"/>
</dbReference>
<reference evidence="2" key="1">
    <citation type="journal article" date="2017" name="Proc. Natl. Acad. Sci. U.S.A.">
        <title>Simulation of Deepwater Horizon oil plume reveals substrate specialization within a complex community of hydrocarbon-degraders.</title>
        <authorList>
            <person name="Hu P."/>
            <person name="Dubinsky E.A."/>
            <person name="Probst A.J."/>
            <person name="Wang J."/>
            <person name="Sieber C.M.K."/>
            <person name="Tom L.M."/>
            <person name="Gardinali P."/>
            <person name="Banfield J.F."/>
            <person name="Atlas R.M."/>
            <person name="Andersen G.L."/>
        </authorList>
    </citation>
    <scope>NUCLEOTIDE SEQUENCE [LARGE SCALE GENOMIC DNA]</scope>
</reference>
<gene>
    <name evidence="1" type="ORF">A9Q84_01035</name>
</gene>
<dbReference type="InterPro" id="IPR036514">
    <property type="entry name" value="SGNH_hydro_sf"/>
</dbReference>
<organism evidence="1 2">
    <name type="scientific">Halobacteriovorax marinus</name>
    <dbReference type="NCBI Taxonomy" id="97084"/>
    <lineage>
        <taxon>Bacteria</taxon>
        <taxon>Pseudomonadati</taxon>
        <taxon>Bdellovibrionota</taxon>
        <taxon>Bacteriovoracia</taxon>
        <taxon>Bacteriovoracales</taxon>
        <taxon>Halobacteriovoraceae</taxon>
        <taxon>Halobacteriovorax</taxon>
    </lineage>
</organism>
<accession>A0A1Y5FFV6</accession>
<dbReference type="SUPFAM" id="SSF52266">
    <property type="entry name" value="SGNH hydrolase"/>
    <property type="match status" value="1"/>
</dbReference>
<evidence type="ECO:0000313" key="1">
    <source>
        <dbReference type="EMBL" id="OUR99636.1"/>
    </source>
</evidence>
<comment type="caution">
    <text evidence="1">The sequence shown here is derived from an EMBL/GenBank/DDBJ whole genome shotgun (WGS) entry which is preliminary data.</text>
</comment>
<name>A0A1Y5FFV6_9BACT</name>
<dbReference type="GO" id="GO:0004622">
    <property type="term" value="F:phosphatidylcholine lysophospholipase activity"/>
    <property type="evidence" value="ECO:0007669"/>
    <property type="project" value="TreeGrafter"/>
</dbReference>
<sequence>MKKIFLYSLMTLILFEVSLQVLGLGVTFFTNRDNETAITQTAGKKIFKILVLGESTSYGMLLKNRLQDAYPYQVAKFLKDKRRDIDFQVINLSYPGQTSYSIANTLERNLKKYKPNLVICHFGVNDSDPVLNPFLQLKFYHLSIPTFIKKIKTFKLITLSYLYFKNRKNISQGLEGQFIFENRALNNGQHDFSYVEESKKTYHQILSTIKSQNIPYLMLSYFHTYENIFTLLASVQKENNAHYVNLKLKDREKLQDLYAEDLWHPSIKGHTHIARKIIQLLKENTPYFFKALQDKKLE</sequence>
<dbReference type="Pfam" id="PF00657">
    <property type="entry name" value="Lipase_GDSL"/>
    <property type="match status" value="1"/>
</dbReference>
<proteinExistence type="predicted"/>